<dbReference type="InterPro" id="IPR028890">
    <property type="entry name" value="Peptidase_C98"/>
</dbReference>
<organism evidence="3 4">
    <name type="scientific">Vombatus ursinus</name>
    <name type="common">Common wombat</name>
    <dbReference type="NCBI Taxonomy" id="29139"/>
    <lineage>
        <taxon>Eukaryota</taxon>
        <taxon>Metazoa</taxon>
        <taxon>Chordata</taxon>
        <taxon>Craniata</taxon>
        <taxon>Vertebrata</taxon>
        <taxon>Euteleostomi</taxon>
        <taxon>Mammalia</taxon>
        <taxon>Metatheria</taxon>
        <taxon>Diprotodontia</taxon>
        <taxon>Vombatidae</taxon>
        <taxon>Vombatus</taxon>
    </lineage>
</organism>
<feature type="region of interest" description="Disordered" evidence="1">
    <location>
        <begin position="820"/>
        <end position="843"/>
    </location>
</feature>
<evidence type="ECO:0000313" key="3">
    <source>
        <dbReference type="Ensembl" id="ENSVURP00010026497.1"/>
    </source>
</evidence>
<dbReference type="Proteomes" id="UP000314987">
    <property type="component" value="Unassembled WGS sequence"/>
</dbReference>
<dbReference type="OMA" id="NANALCW"/>
<evidence type="ECO:0000313" key="4">
    <source>
        <dbReference type="Proteomes" id="UP000314987"/>
    </source>
</evidence>
<feature type="compositionally biased region" description="Polar residues" evidence="1">
    <location>
        <begin position="945"/>
        <end position="954"/>
    </location>
</feature>
<dbReference type="GO" id="GO:0030576">
    <property type="term" value="P:Cajal body organization"/>
    <property type="evidence" value="ECO:0007669"/>
    <property type="project" value="Ensembl"/>
</dbReference>
<accession>A0A4X2LZS5</accession>
<dbReference type="InterPro" id="IPR028889">
    <property type="entry name" value="USP"/>
</dbReference>
<dbReference type="GO" id="GO:0015030">
    <property type="term" value="C:Cajal body"/>
    <property type="evidence" value="ECO:0007669"/>
    <property type="project" value="Ensembl"/>
</dbReference>
<dbReference type="Pfam" id="PF15509">
    <property type="entry name" value="DUF4650"/>
    <property type="match status" value="1"/>
</dbReference>
<dbReference type="PROSITE" id="PS50235">
    <property type="entry name" value="USP_3"/>
    <property type="match status" value="1"/>
</dbReference>
<keyword evidence="4" id="KW-1185">Reference proteome</keyword>
<feature type="domain" description="USP" evidence="2">
    <location>
        <begin position="232"/>
        <end position="506"/>
    </location>
</feature>
<name>A0A4X2LZS5_VOMUR</name>
<dbReference type="GO" id="GO:0009301">
    <property type="term" value="P:snRNA transcription"/>
    <property type="evidence" value="ECO:0007669"/>
    <property type="project" value="Ensembl"/>
</dbReference>
<dbReference type="GO" id="GO:0016929">
    <property type="term" value="F:deSUMOylase activity"/>
    <property type="evidence" value="ECO:0007669"/>
    <property type="project" value="Ensembl"/>
</dbReference>
<dbReference type="RefSeq" id="XP_027690959.1">
    <property type="nucleotide sequence ID" value="XM_027835158.1"/>
</dbReference>
<protein>
    <submittedName>
        <fullName evidence="3">Ubiquitin specific peptidase like 1</fullName>
    </submittedName>
</protein>
<dbReference type="Ensembl" id="ENSVURT00010030180.1">
    <property type="protein sequence ID" value="ENSVURP00010026497.1"/>
    <property type="gene ID" value="ENSVURG00010020274.1"/>
</dbReference>
<reference evidence="3" key="2">
    <citation type="submission" date="2025-08" db="UniProtKB">
        <authorList>
            <consortium name="Ensembl"/>
        </authorList>
    </citation>
    <scope>IDENTIFICATION</scope>
</reference>
<proteinExistence type="predicted"/>
<dbReference type="GO" id="GO:0008283">
    <property type="term" value="P:cell population proliferation"/>
    <property type="evidence" value="ECO:0007669"/>
    <property type="project" value="Ensembl"/>
</dbReference>
<dbReference type="InterPro" id="IPR033505">
    <property type="entry name" value="USPL1"/>
</dbReference>
<dbReference type="CTD" id="10208"/>
<dbReference type="GO" id="GO:0016926">
    <property type="term" value="P:protein desumoylation"/>
    <property type="evidence" value="ECO:0007669"/>
    <property type="project" value="Ensembl"/>
</dbReference>
<dbReference type="Pfam" id="PF15499">
    <property type="entry name" value="Peptidase_C98"/>
    <property type="match status" value="1"/>
</dbReference>
<gene>
    <name evidence="3" type="primary">USPL1</name>
</gene>
<feature type="compositionally biased region" description="Polar residues" evidence="1">
    <location>
        <begin position="826"/>
        <end position="843"/>
    </location>
</feature>
<dbReference type="GeneID" id="114022762"/>
<dbReference type="PANTHER" id="PTHR15294:SF3">
    <property type="entry name" value="SUMO-SPECIFIC ISOPEPTIDASE USPL1"/>
    <property type="match status" value="1"/>
</dbReference>
<dbReference type="InterPro" id="IPR029388">
    <property type="entry name" value="DUF4650"/>
</dbReference>
<dbReference type="OrthoDB" id="6160353at2759"/>
<sequence>MMDSQKIGNGLPVIGQDTGIGISSLHMVGYLGKKCDSANVTSDGYCPACRDKGKTKTLKSYRISFQESISLCEDPQCIYPLGYKSLDNIIVSVDLENYQPPRKQLKRKILESSNVASSLEPNLKEDGSNTLFDSKRTVNSELAHRPDGYNLYRTSSDLSVVLQDWQQNPSKAAESLQHNGILEAEIADQTAEEHPLMVGSQTESIPKPEVDATKLEILLENQCLPFTESPCLQWRNAYALCWLDCILSALVHLEGLKRAVTELCLKEESVFQQLYAKYNQASLLLTAHHFNGAKDDSCIKNVSDRLRKAETNLNEVRNKIFAKLQPKLHCKLGNMESPVFAFPLLLQMEPLIETLFMSSFSWNFECFQCGNKYQQRCSKNLVTFTNIIPEWHPLDAVHFGPCNNCKSKLQRRRMVLEKVSSVFMLHFVEGLPRNDLQFYSFHFEGFFYQITCVIQYQMNEKHFITWILNSDGTWLECDDLKGSYCKRHQRFEVPASEIHIVIWERNISKTVDQSNVEFPVKKTESFSLSDSKPESLALCSGGDAATEMFSAFDQENILSAPTTDPQYVVATDHEHSLLSGLEDLVDNDVITLTLTEIHVDSEGNLIENQPVIEDQSVIRDKAVAEMDTLQKQELVLASSQLAPCRETPVQPQIPPTSILIQNASIDLKLDQLNAENTSDTICMNNTVHVTTLPEGEKPLQIQETKVNFSPIALEKGAMSNPVLSSKVEKLVSKQSVLSQVSNLKTANSIGDSQSVVLGSTHNSSQSQSQKKKFVGSWVKGLLNKGVSFMPSCASANERKVRLQKTTDLNSLVKRANNFRGFKPKGITNQTSPQAPKKTSSSACNSLPVHNSLPSNISASLIPDEVQEGTKVLTKSLHKSVQPLSGGIPPKHNFNGNENHISSGTYESQTHKLRLKLLKKLKAKKQKLATLQALQINGNPPKKSTKPLSQDASPNECESLQGLLMELQDHINATDNKPKGTTHSSISLCNSPTHEEFLAELLSSTTTVASSELPRDRENDCEYLEMVDNHNIMPTSGDFVSGFSSAYPSKDHNYYSPVKQSQYEVQVDSLTNNSCAKTLNLENPLKTDILDEFFSTSVLSSSADDIEYLPHFDDYMFDS</sequence>
<reference evidence="3" key="3">
    <citation type="submission" date="2025-09" db="UniProtKB">
        <authorList>
            <consortium name="Ensembl"/>
        </authorList>
    </citation>
    <scope>IDENTIFICATION</scope>
</reference>
<dbReference type="PANTHER" id="PTHR15294">
    <property type="entry name" value="RETINOVIN-RELATED"/>
    <property type="match status" value="1"/>
</dbReference>
<reference evidence="4" key="1">
    <citation type="submission" date="2018-12" db="EMBL/GenBank/DDBJ databases">
        <authorList>
            <person name="Yazar S."/>
        </authorList>
    </citation>
    <scope>NUCLEOTIDE SEQUENCE [LARGE SCALE GENOMIC DNA]</scope>
</reference>
<dbReference type="GeneTree" id="ENSGT00390000002316"/>
<evidence type="ECO:0000259" key="2">
    <source>
        <dbReference type="PROSITE" id="PS50235"/>
    </source>
</evidence>
<dbReference type="GO" id="GO:0032183">
    <property type="term" value="F:SUMO binding"/>
    <property type="evidence" value="ECO:0007669"/>
    <property type="project" value="Ensembl"/>
</dbReference>
<dbReference type="STRING" id="29139.ENSVURP00010026497"/>
<feature type="region of interest" description="Disordered" evidence="1">
    <location>
        <begin position="933"/>
        <end position="954"/>
    </location>
</feature>
<dbReference type="AlphaFoldDB" id="A0A4X2LZS5"/>
<evidence type="ECO:0000256" key="1">
    <source>
        <dbReference type="SAM" id="MobiDB-lite"/>
    </source>
</evidence>